<dbReference type="GO" id="GO:0003676">
    <property type="term" value="F:nucleic acid binding"/>
    <property type="evidence" value="ECO:0007669"/>
    <property type="project" value="InterPro"/>
</dbReference>
<accession>A0A4S3IYV2</accession>
<organism evidence="2 3">
    <name type="scientific">Aspergillus tanneri</name>
    <dbReference type="NCBI Taxonomy" id="1220188"/>
    <lineage>
        <taxon>Eukaryota</taxon>
        <taxon>Fungi</taxon>
        <taxon>Dikarya</taxon>
        <taxon>Ascomycota</taxon>
        <taxon>Pezizomycotina</taxon>
        <taxon>Eurotiomycetes</taxon>
        <taxon>Eurotiomycetidae</taxon>
        <taxon>Eurotiales</taxon>
        <taxon>Aspergillaceae</taxon>
        <taxon>Aspergillus</taxon>
        <taxon>Aspergillus subgen. Circumdati</taxon>
    </lineage>
</organism>
<dbReference type="GO" id="GO:0004523">
    <property type="term" value="F:RNA-DNA hybrid ribonuclease activity"/>
    <property type="evidence" value="ECO:0007669"/>
    <property type="project" value="InterPro"/>
</dbReference>
<dbReference type="PROSITE" id="PS50879">
    <property type="entry name" value="RNASE_H_1"/>
    <property type="match status" value="1"/>
</dbReference>
<sequence>MEARRLRLQDSAPEFTIRWIPTHVGVPGNEAADEAAKEAAADVGKQFRRGIIWLAAEANPAMRPHIQTRWKKQWETEKQAKPIPTAADQGFEQVYGEALRRLTKVSE</sequence>
<comment type="caution">
    <text evidence="2">The sequence shown here is derived from an EMBL/GenBank/DDBJ whole genome shotgun (WGS) entry which is preliminary data.</text>
</comment>
<dbReference type="Gene3D" id="3.30.420.10">
    <property type="entry name" value="Ribonuclease H-like superfamily/Ribonuclease H"/>
    <property type="match status" value="1"/>
</dbReference>
<dbReference type="Proteomes" id="UP000308092">
    <property type="component" value="Unassembled WGS sequence"/>
</dbReference>
<name>A0A4S3IYV2_9EURO</name>
<evidence type="ECO:0000313" key="2">
    <source>
        <dbReference type="EMBL" id="THC87586.1"/>
    </source>
</evidence>
<proteinExistence type="predicted"/>
<dbReference type="AlphaFoldDB" id="A0A4S3IYV2"/>
<feature type="domain" description="RNase H type-1" evidence="1">
    <location>
        <begin position="1"/>
        <end position="41"/>
    </location>
</feature>
<dbReference type="InterPro" id="IPR002156">
    <property type="entry name" value="RNaseH_domain"/>
</dbReference>
<dbReference type="InterPro" id="IPR012337">
    <property type="entry name" value="RNaseH-like_sf"/>
</dbReference>
<dbReference type="InterPro" id="IPR036397">
    <property type="entry name" value="RNaseH_sf"/>
</dbReference>
<evidence type="ECO:0000259" key="1">
    <source>
        <dbReference type="PROSITE" id="PS50879"/>
    </source>
</evidence>
<reference evidence="2 3" key="1">
    <citation type="submission" date="2019-03" db="EMBL/GenBank/DDBJ databases">
        <title>The genome sequence of a newly discovered highly antifungal drug resistant Aspergillus species, Aspergillus tanneri NIH 1004.</title>
        <authorList>
            <person name="Mounaud S."/>
            <person name="Singh I."/>
            <person name="Joardar V."/>
            <person name="Pakala S."/>
            <person name="Pakala S."/>
            <person name="Venepally P."/>
            <person name="Hoover J."/>
            <person name="Nierman W."/>
            <person name="Chung J."/>
            <person name="Losada L."/>
        </authorList>
    </citation>
    <scope>NUCLEOTIDE SEQUENCE [LARGE SCALE GENOMIC DNA]</scope>
    <source>
        <strain evidence="2 3">NIH1004</strain>
    </source>
</reference>
<keyword evidence="3" id="KW-1185">Reference proteome</keyword>
<gene>
    <name evidence="2" type="ORF">EYZ11_012968</name>
</gene>
<dbReference type="EMBL" id="SOSA01001126">
    <property type="protein sequence ID" value="THC87586.1"/>
    <property type="molecule type" value="Genomic_DNA"/>
</dbReference>
<dbReference type="SUPFAM" id="SSF53098">
    <property type="entry name" value="Ribonuclease H-like"/>
    <property type="match status" value="1"/>
</dbReference>
<evidence type="ECO:0000313" key="3">
    <source>
        <dbReference type="Proteomes" id="UP000308092"/>
    </source>
</evidence>
<protein>
    <recommendedName>
        <fullName evidence="1">RNase H type-1 domain-containing protein</fullName>
    </recommendedName>
</protein>
<dbReference type="VEuPathDB" id="FungiDB:EYZ11_012968"/>